<organism evidence="6">
    <name type="scientific">marine sediment metagenome</name>
    <dbReference type="NCBI Taxonomy" id="412755"/>
    <lineage>
        <taxon>unclassified sequences</taxon>
        <taxon>metagenomes</taxon>
        <taxon>ecological metagenomes</taxon>
    </lineage>
</organism>
<evidence type="ECO:0000256" key="3">
    <source>
        <dbReference type="ARBA" id="ARBA00023004"/>
    </source>
</evidence>
<reference evidence="6" key="1">
    <citation type="journal article" date="2014" name="Front. Microbiol.">
        <title>High frequency of phylogenetically diverse reductive dehalogenase-homologous genes in deep subseafloor sedimentary metagenomes.</title>
        <authorList>
            <person name="Kawai M."/>
            <person name="Futagami T."/>
            <person name="Toyoda A."/>
            <person name="Takaki Y."/>
            <person name="Nishi S."/>
            <person name="Hori S."/>
            <person name="Arai W."/>
            <person name="Tsubouchi T."/>
            <person name="Morono Y."/>
            <person name="Uchiyama I."/>
            <person name="Ito T."/>
            <person name="Fujiyama A."/>
            <person name="Inagaki F."/>
            <person name="Takami H."/>
        </authorList>
    </citation>
    <scope>NUCLEOTIDE SEQUENCE</scope>
    <source>
        <strain evidence="6">Expedition CK06-06</strain>
    </source>
</reference>
<dbReference type="AlphaFoldDB" id="X0SAX0"/>
<dbReference type="EMBL" id="BARS01008396">
    <property type="protein sequence ID" value="GAF78208.1"/>
    <property type="molecule type" value="Genomic_DNA"/>
</dbReference>
<dbReference type="Gene3D" id="3.20.20.70">
    <property type="entry name" value="Aldolase class I"/>
    <property type="match status" value="1"/>
</dbReference>
<accession>X0SAX0</accession>
<gene>
    <name evidence="6" type="ORF">S01H1_16022</name>
</gene>
<comment type="caution">
    <text evidence="6">The sequence shown here is derived from an EMBL/GenBank/DDBJ whole genome shotgun (WGS) entry which is preliminary data.</text>
</comment>
<evidence type="ECO:0000259" key="5">
    <source>
        <dbReference type="PROSITE" id="PS51918"/>
    </source>
</evidence>
<protein>
    <recommendedName>
        <fullName evidence="5">Radical SAM core domain-containing protein</fullName>
    </recommendedName>
</protein>
<dbReference type="SUPFAM" id="SSF102114">
    <property type="entry name" value="Radical SAM enzymes"/>
    <property type="match status" value="1"/>
</dbReference>
<name>X0SAX0_9ZZZZ</name>
<keyword evidence="3" id="KW-0408">Iron</keyword>
<dbReference type="PANTHER" id="PTHR11228:SF34">
    <property type="entry name" value="TUNGSTEN-CONTAINING ALDEHYDE FERREDOXIN OXIDOREDUCTASE COFACTOR MODIFYING PROTEIN"/>
    <property type="match status" value="1"/>
</dbReference>
<keyword evidence="4" id="KW-0411">Iron-sulfur</keyword>
<keyword evidence="2" id="KW-0479">Metal-binding</keyword>
<dbReference type="GO" id="GO:0003824">
    <property type="term" value="F:catalytic activity"/>
    <property type="evidence" value="ECO:0007669"/>
    <property type="project" value="InterPro"/>
</dbReference>
<dbReference type="PANTHER" id="PTHR11228">
    <property type="entry name" value="RADICAL SAM DOMAIN PROTEIN"/>
    <property type="match status" value="1"/>
</dbReference>
<feature type="non-terminal residue" evidence="6">
    <location>
        <position position="117"/>
    </location>
</feature>
<dbReference type="Pfam" id="PF04055">
    <property type="entry name" value="Radical_SAM"/>
    <property type="match status" value="1"/>
</dbReference>
<keyword evidence="1" id="KW-0949">S-adenosyl-L-methionine</keyword>
<feature type="domain" description="Radical SAM core" evidence="5">
    <location>
        <begin position="1"/>
        <end position="117"/>
    </location>
</feature>
<dbReference type="InterPro" id="IPR050377">
    <property type="entry name" value="Radical_SAM_PqqE_MftC-like"/>
</dbReference>
<dbReference type="GO" id="GO:0046872">
    <property type="term" value="F:metal ion binding"/>
    <property type="evidence" value="ECO:0007669"/>
    <property type="project" value="UniProtKB-KW"/>
</dbReference>
<dbReference type="InterPro" id="IPR007197">
    <property type="entry name" value="rSAM"/>
</dbReference>
<sequence length="117" mass="12995">MDTEAMKKILSQFSDLNTIAVSFLGGEPFLRKDVCELAEYGHNNNLITQVSTNGINLGSMVDRGTAAFDVIVISLDVVDRELYHEIRGVDKYETVVDNIKAAQELSEENKCNILINT</sequence>
<dbReference type="InterPro" id="IPR058240">
    <property type="entry name" value="rSAM_sf"/>
</dbReference>
<proteinExistence type="predicted"/>
<evidence type="ECO:0000256" key="4">
    <source>
        <dbReference type="ARBA" id="ARBA00023014"/>
    </source>
</evidence>
<dbReference type="GO" id="GO:0051536">
    <property type="term" value="F:iron-sulfur cluster binding"/>
    <property type="evidence" value="ECO:0007669"/>
    <property type="project" value="UniProtKB-KW"/>
</dbReference>
<evidence type="ECO:0000256" key="1">
    <source>
        <dbReference type="ARBA" id="ARBA00022691"/>
    </source>
</evidence>
<evidence type="ECO:0000256" key="2">
    <source>
        <dbReference type="ARBA" id="ARBA00022723"/>
    </source>
</evidence>
<evidence type="ECO:0000313" key="6">
    <source>
        <dbReference type="EMBL" id="GAF78208.1"/>
    </source>
</evidence>
<dbReference type="InterPro" id="IPR013785">
    <property type="entry name" value="Aldolase_TIM"/>
</dbReference>
<dbReference type="PROSITE" id="PS51918">
    <property type="entry name" value="RADICAL_SAM"/>
    <property type="match status" value="1"/>
</dbReference>